<dbReference type="EMBL" id="JAERUA010000002">
    <property type="protein sequence ID" value="KAI1903428.1"/>
    <property type="molecule type" value="Genomic_DNA"/>
</dbReference>
<dbReference type="Proteomes" id="UP000829720">
    <property type="component" value="Unassembled WGS sequence"/>
</dbReference>
<evidence type="ECO:0008006" key="3">
    <source>
        <dbReference type="Google" id="ProtNLM"/>
    </source>
</evidence>
<name>A0A8T3E996_9TELE</name>
<dbReference type="SUPFAM" id="SSF52540">
    <property type="entry name" value="P-loop containing nucleoside triphosphate hydrolases"/>
    <property type="match status" value="1"/>
</dbReference>
<evidence type="ECO:0000313" key="2">
    <source>
        <dbReference type="Proteomes" id="UP000829720"/>
    </source>
</evidence>
<gene>
    <name evidence="1" type="ORF">AGOR_G00027080</name>
</gene>
<protein>
    <recommendedName>
        <fullName evidence="3">NEDD4-binding protein 2-like 1</fullName>
    </recommendedName>
</protein>
<accession>A0A8T3E996</accession>
<dbReference type="Gene3D" id="3.40.50.300">
    <property type="entry name" value="P-loop containing nucleotide triphosphate hydrolases"/>
    <property type="match status" value="1"/>
</dbReference>
<evidence type="ECO:0000313" key="1">
    <source>
        <dbReference type="EMBL" id="KAI1903428.1"/>
    </source>
</evidence>
<dbReference type="Pfam" id="PF13671">
    <property type="entry name" value="AAA_33"/>
    <property type="match status" value="1"/>
</dbReference>
<sequence length="162" mass="19747">MEYRRRRHYRPHLYIMRGLPGSGKTKLAREIMEKYGNSGEILSTDDFFMHDGVYKFKYRHLNTAHQWNRERAEIAMKNRVHPIIIDNTNMRLCEMKPYVEMGLDYRYYIIFKETKDTWECSIDELLLRTKGGIPKWVMERMLQNYQPARNIYDVLNDDTYYD</sequence>
<reference evidence="1" key="1">
    <citation type="submission" date="2021-01" db="EMBL/GenBank/DDBJ databases">
        <authorList>
            <person name="Zahm M."/>
            <person name="Roques C."/>
            <person name="Cabau C."/>
            <person name="Klopp C."/>
            <person name="Donnadieu C."/>
            <person name="Jouanno E."/>
            <person name="Lampietro C."/>
            <person name="Louis A."/>
            <person name="Herpin A."/>
            <person name="Echchiki A."/>
            <person name="Berthelot C."/>
            <person name="Parey E."/>
            <person name="Roest-Crollius H."/>
            <person name="Braasch I."/>
            <person name="Postlethwait J."/>
            <person name="Bobe J."/>
            <person name="Montfort J."/>
            <person name="Bouchez O."/>
            <person name="Begum T."/>
            <person name="Mejri S."/>
            <person name="Adams A."/>
            <person name="Chen W.-J."/>
            <person name="Guiguen Y."/>
        </authorList>
    </citation>
    <scope>NUCLEOTIDE SEQUENCE</scope>
    <source>
        <tissue evidence="1">Blood</tissue>
    </source>
</reference>
<proteinExistence type="predicted"/>
<organism evidence="1 2">
    <name type="scientific">Albula goreensis</name>
    <dbReference type="NCBI Taxonomy" id="1534307"/>
    <lineage>
        <taxon>Eukaryota</taxon>
        <taxon>Metazoa</taxon>
        <taxon>Chordata</taxon>
        <taxon>Craniata</taxon>
        <taxon>Vertebrata</taxon>
        <taxon>Euteleostomi</taxon>
        <taxon>Actinopterygii</taxon>
        <taxon>Neopterygii</taxon>
        <taxon>Teleostei</taxon>
        <taxon>Albuliformes</taxon>
        <taxon>Albulidae</taxon>
        <taxon>Albula</taxon>
    </lineage>
</organism>
<dbReference type="PANTHER" id="PTHR13308:SF5">
    <property type="entry name" value="NEDD4-BINDING PROTEIN 2-LIKE 1"/>
    <property type="match status" value="1"/>
</dbReference>
<dbReference type="InterPro" id="IPR026302">
    <property type="entry name" value="NEDD4-bd_p2"/>
</dbReference>
<dbReference type="InterPro" id="IPR027417">
    <property type="entry name" value="P-loop_NTPase"/>
</dbReference>
<dbReference type="PANTHER" id="PTHR13308">
    <property type="entry name" value="NEDD4-BINDING PROTEIN 2-LIKE 1"/>
    <property type="match status" value="1"/>
</dbReference>
<dbReference type="OrthoDB" id="3231855at2759"/>
<dbReference type="AlphaFoldDB" id="A0A8T3E996"/>
<comment type="caution">
    <text evidence="1">The sequence shown here is derived from an EMBL/GenBank/DDBJ whole genome shotgun (WGS) entry which is preliminary data.</text>
</comment>
<keyword evidence="2" id="KW-1185">Reference proteome</keyword>